<evidence type="ECO:0000256" key="5">
    <source>
        <dbReference type="ARBA" id="ARBA00022989"/>
    </source>
</evidence>
<keyword evidence="10" id="KW-1185">Reference proteome</keyword>
<dbReference type="PANTHER" id="PTHR12316:SF17">
    <property type="entry name" value="NINJURIN C, ISOFORM D"/>
    <property type="match status" value="1"/>
</dbReference>
<evidence type="ECO:0000256" key="4">
    <source>
        <dbReference type="ARBA" id="ARBA00022889"/>
    </source>
</evidence>
<keyword evidence="4" id="KW-0130">Cell adhesion</keyword>
<evidence type="ECO:0000256" key="6">
    <source>
        <dbReference type="ARBA" id="ARBA00023136"/>
    </source>
</evidence>
<feature type="transmembrane region" description="Helical" evidence="8">
    <location>
        <begin position="65"/>
        <end position="90"/>
    </location>
</feature>
<dbReference type="GO" id="GO:0042246">
    <property type="term" value="P:tissue regeneration"/>
    <property type="evidence" value="ECO:0007669"/>
    <property type="project" value="InterPro"/>
</dbReference>
<dbReference type="PANTHER" id="PTHR12316">
    <property type="entry name" value="NINJURIN-RELATED"/>
    <property type="match status" value="1"/>
</dbReference>
<protein>
    <recommendedName>
        <fullName evidence="11">Ninjurin-2</fullName>
    </recommendedName>
</protein>
<evidence type="ECO:0000256" key="7">
    <source>
        <dbReference type="SAM" id="MobiDB-lite"/>
    </source>
</evidence>
<keyword evidence="5 8" id="KW-1133">Transmembrane helix</keyword>
<evidence type="ECO:0000256" key="8">
    <source>
        <dbReference type="SAM" id="Phobius"/>
    </source>
</evidence>
<comment type="subcellular location">
    <subcellularLocation>
        <location evidence="1">Membrane</location>
        <topology evidence="1">Multi-pass membrane protein</topology>
    </subcellularLocation>
</comment>
<evidence type="ECO:0000256" key="1">
    <source>
        <dbReference type="ARBA" id="ARBA00004141"/>
    </source>
</evidence>
<keyword evidence="3 8" id="KW-0812">Transmembrane</keyword>
<name>A0AAW0WRK5_CHEQU</name>
<keyword evidence="6 8" id="KW-0472">Membrane</keyword>
<reference evidence="9 10" key="1">
    <citation type="journal article" date="2024" name="BMC Genomics">
        <title>Genome assembly of redclaw crayfish (Cherax quadricarinatus) provides insights into its immune adaptation and hypoxia tolerance.</title>
        <authorList>
            <person name="Liu Z."/>
            <person name="Zheng J."/>
            <person name="Li H."/>
            <person name="Fang K."/>
            <person name="Wang S."/>
            <person name="He J."/>
            <person name="Zhou D."/>
            <person name="Weng S."/>
            <person name="Chi M."/>
            <person name="Gu Z."/>
            <person name="He J."/>
            <person name="Li F."/>
            <person name="Wang M."/>
        </authorList>
    </citation>
    <scope>NUCLEOTIDE SEQUENCE [LARGE SCALE GENOMIC DNA]</scope>
    <source>
        <strain evidence="9">ZL_2023a</strain>
    </source>
</reference>
<gene>
    <name evidence="9" type="ORF">OTU49_006314</name>
</gene>
<feature type="transmembrane region" description="Helical" evidence="8">
    <location>
        <begin position="111"/>
        <end position="130"/>
    </location>
</feature>
<dbReference type="GO" id="GO:0007155">
    <property type="term" value="P:cell adhesion"/>
    <property type="evidence" value="ECO:0007669"/>
    <property type="project" value="UniProtKB-KW"/>
</dbReference>
<dbReference type="EMBL" id="JARKIK010000053">
    <property type="protein sequence ID" value="KAK8733475.1"/>
    <property type="molecule type" value="Genomic_DNA"/>
</dbReference>
<accession>A0AAW0WRK5</accession>
<evidence type="ECO:0000313" key="9">
    <source>
        <dbReference type="EMBL" id="KAK8733475.1"/>
    </source>
</evidence>
<dbReference type="AlphaFoldDB" id="A0AAW0WRK5"/>
<proteinExistence type="inferred from homology"/>
<dbReference type="Pfam" id="PF04923">
    <property type="entry name" value="Ninjurin"/>
    <property type="match status" value="1"/>
</dbReference>
<evidence type="ECO:0000313" key="10">
    <source>
        <dbReference type="Proteomes" id="UP001445076"/>
    </source>
</evidence>
<dbReference type="GO" id="GO:0016020">
    <property type="term" value="C:membrane"/>
    <property type="evidence" value="ECO:0007669"/>
    <property type="project" value="UniProtKB-SubCell"/>
</dbReference>
<sequence>MHDRNLTEFDGHEAPHPGDPKRPIDLNVMKRNMTIAKGFLDISLLSANANQLRNIINFGDTESPIYYVVISGIIFSLVIQIVAGIILIVAERFDINQEEDDEWSDRLNTTVVCLVFIVVIVNVFISSMGIDVANPSLHKVPHHDAGTKQFTDHSQST</sequence>
<evidence type="ECO:0000256" key="3">
    <source>
        <dbReference type="ARBA" id="ARBA00022692"/>
    </source>
</evidence>
<evidence type="ECO:0008006" key="11">
    <source>
        <dbReference type="Google" id="ProtNLM"/>
    </source>
</evidence>
<comment type="similarity">
    <text evidence="2">Belongs to the ninjurin family.</text>
</comment>
<comment type="caution">
    <text evidence="9">The sequence shown here is derived from an EMBL/GenBank/DDBJ whole genome shotgun (WGS) entry which is preliminary data.</text>
</comment>
<organism evidence="9 10">
    <name type="scientific">Cherax quadricarinatus</name>
    <name type="common">Australian red claw crayfish</name>
    <dbReference type="NCBI Taxonomy" id="27406"/>
    <lineage>
        <taxon>Eukaryota</taxon>
        <taxon>Metazoa</taxon>
        <taxon>Ecdysozoa</taxon>
        <taxon>Arthropoda</taxon>
        <taxon>Crustacea</taxon>
        <taxon>Multicrustacea</taxon>
        <taxon>Malacostraca</taxon>
        <taxon>Eumalacostraca</taxon>
        <taxon>Eucarida</taxon>
        <taxon>Decapoda</taxon>
        <taxon>Pleocyemata</taxon>
        <taxon>Astacidea</taxon>
        <taxon>Parastacoidea</taxon>
        <taxon>Parastacidae</taxon>
        <taxon>Cherax</taxon>
    </lineage>
</organism>
<evidence type="ECO:0000256" key="2">
    <source>
        <dbReference type="ARBA" id="ARBA00008141"/>
    </source>
</evidence>
<dbReference type="InterPro" id="IPR007007">
    <property type="entry name" value="Ninjurin"/>
</dbReference>
<feature type="region of interest" description="Disordered" evidence="7">
    <location>
        <begin position="1"/>
        <end position="23"/>
    </location>
</feature>
<dbReference type="Proteomes" id="UP001445076">
    <property type="component" value="Unassembled WGS sequence"/>
</dbReference>